<dbReference type="Proteomes" id="UP000436016">
    <property type="component" value="Unassembled WGS sequence"/>
</dbReference>
<dbReference type="RefSeq" id="WP_160851020.1">
    <property type="nucleotide sequence ID" value="NZ_WUWG01000001.1"/>
</dbReference>
<dbReference type="CDD" id="cd01741">
    <property type="entry name" value="GATase1_1"/>
    <property type="match status" value="1"/>
</dbReference>
<organism evidence="2 3">
    <name type="scientific">Oceanomicrobium pacificus</name>
    <dbReference type="NCBI Taxonomy" id="2692916"/>
    <lineage>
        <taxon>Bacteria</taxon>
        <taxon>Pseudomonadati</taxon>
        <taxon>Pseudomonadota</taxon>
        <taxon>Alphaproteobacteria</taxon>
        <taxon>Rhodobacterales</taxon>
        <taxon>Paracoccaceae</taxon>
        <taxon>Oceanomicrobium</taxon>
    </lineage>
</organism>
<sequence>MRIGILVAGHINGPLANAHGTYAPMYRTMLHSAAPEIETLSVSLVDGEALPAVDAADGWLVSGSRHGTYEDLPWIEPAKAFLRDAVAARIPVVGICFGHQLLAEAMGGASSKAPQGWGLGVHEYRFDRTPAWMAGAGDGFSGFAIHQDQVQTLPEGATVLASSAFCPYAALAYGDPDRPVALSVQPHPEFTRAFVRDLITERRGIAMPEDRSDEALAGLDRPVDNTAWARWIVDFFQQATARRAAA</sequence>
<dbReference type="GO" id="GO:0016740">
    <property type="term" value="F:transferase activity"/>
    <property type="evidence" value="ECO:0007669"/>
    <property type="project" value="UniProtKB-KW"/>
</dbReference>
<feature type="domain" description="Glutamine amidotransferase" evidence="1">
    <location>
        <begin position="54"/>
        <end position="191"/>
    </location>
</feature>
<keyword evidence="2" id="KW-0808">Transferase</keyword>
<dbReference type="InterPro" id="IPR017926">
    <property type="entry name" value="GATASE"/>
</dbReference>
<dbReference type="SUPFAM" id="SSF52317">
    <property type="entry name" value="Class I glutamine amidotransferase-like"/>
    <property type="match status" value="1"/>
</dbReference>
<protein>
    <submittedName>
        <fullName evidence="2">Type 1 glutamine amidotransferase</fullName>
    </submittedName>
</protein>
<evidence type="ECO:0000313" key="2">
    <source>
        <dbReference type="EMBL" id="MXU64000.1"/>
    </source>
</evidence>
<name>A0A6B0THX3_9RHOB</name>
<evidence type="ECO:0000259" key="1">
    <source>
        <dbReference type="Pfam" id="PF00117"/>
    </source>
</evidence>
<dbReference type="EMBL" id="WUWG01000001">
    <property type="protein sequence ID" value="MXU64000.1"/>
    <property type="molecule type" value="Genomic_DNA"/>
</dbReference>
<gene>
    <name evidence="2" type="ORF">GSH16_00975</name>
</gene>
<evidence type="ECO:0000313" key="3">
    <source>
        <dbReference type="Proteomes" id="UP000436016"/>
    </source>
</evidence>
<dbReference type="PROSITE" id="PS51273">
    <property type="entry name" value="GATASE_TYPE_1"/>
    <property type="match status" value="1"/>
</dbReference>
<reference evidence="2 3" key="1">
    <citation type="submission" date="2019-12" db="EMBL/GenBank/DDBJ databases">
        <title>Strain KN286 was isolated from seawater, which was collected from Caroline Seamount in the tropical western Pacific.</title>
        <authorList>
            <person name="Wang Q."/>
        </authorList>
    </citation>
    <scope>NUCLEOTIDE SEQUENCE [LARGE SCALE GENOMIC DNA]</scope>
    <source>
        <strain evidence="2 3">KN286</strain>
    </source>
</reference>
<dbReference type="AlphaFoldDB" id="A0A6B0THX3"/>
<dbReference type="Gene3D" id="3.40.50.880">
    <property type="match status" value="1"/>
</dbReference>
<dbReference type="Pfam" id="PF00117">
    <property type="entry name" value="GATase"/>
    <property type="match status" value="1"/>
</dbReference>
<keyword evidence="2" id="KW-0315">Glutamine amidotransferase</keyword>
<dbReference type="PANTHER" id="PTHR42695">
    <property type="entry name" value="GLUTAMINE AMIDOTRANSFERASE YLR126C-RELATED"/>
    <property type="match status" value="1"/>
</dbReference>
<keyword evidence="3" id="KW-1185">Reference proteome</keyword>
<dbReference type="PANTHER" id="PTHR42695:SF5">
    <property type="entry name" value="GLUTAMINE AMIDOTRANSFERASE YLR126C-RELATED"/>
    <property type="match status" value="1"/>
</dbReference>
<proteinExistence type="predicted"/>
<comment type="caution">
    <text evidence="2">The sequence shown here is derived from an EMBL/GenBank/DDBJ whole genome shotgun (WGS) entry which is preliminary data.</text>
</comment>
<dbReference type="GO" id="GO:0005829">
    <property type="term" value="C:cytosol"/>
    <property type="evidence" value="ECO:0007669"/>
    <property type="project" value="TreeGrafter"/>
</dbReference>
<accession>A0A6B0THX3</accession>
<dbReference type="InterPro" id="IPR029062">
    <property type="entry name" value="Class_I_gatase-like"/>
</dbReference>
<dbReference type="InterPro" id="IPR044992">
    <property type="entry name" value="ChyE-like"/>
</dbReference>